<dbReference type="KEGG" id="mbe:MBM_08129"/>
<dbReference type="OrthoDB" id="3564848at2759"/>
<keyword evidence="3" id="KW-1185">Reference proteome</keyword>
<dbReference type="Pfam" id="PF20150">
    <property type="entry name" value="2EXR"/>
    <property type="match status" value="1"/>
</dbReference>
<evidence type="ECO:0000313" key="3">
    <source>
        <dbReference type="Proteomes" id="UP000006753"/>
    </source>
</evidence>
<proteinExistence type="predicted"/>
<dbReference type="Proteomes" id="UP000006753">
    <property type="component" value="Unassembled WGS sequence"/>
</dbReference>
<dbReference type="InterPro" id="IPR045518">
    <property type="entry name" value="2EXR"/>
</dbReference>
<dbReference type="InParanoid" id="K1WZ63"/>
<dbReference type="GeneID" id="18764064"/>
<organism evidence="2 3">
    <name type="scientific">Marssonina brunnea f. sp. multigermtubi (strain MB_m1)</name>
    <name type="common">Marssonina leaf spot fungus</name>
    <dbReference type="NCBI Taxonomy" id="1072389"/>
    <lineage>
        <taxon>Eukaryota</taxon>
        <taxon>Fungi</taxon>
        <taxon>Dikarya</taxon>
        <taxon>Ascomycota</taxon>
        <taxon>Pezizomycotina</taxon>
        <taxon>Leotiomycetes</taxon>
        <taxon>Helotiales</taxon>
        <taxon>Drepanopezizaceae</taxon>
        <taxon>Drepanopeziza</taxon>
    </lineage>
</organism>
<evidence type="ECO:0000313" key="2">
    <source>
        <dbReference type="EMBL" id="EKD13928.1"/>
    </source>
</evidence>
<feature type="domain" description="2EXR" evidence="1">
    <location>
        <begin position="322"/>
        <end position="416"/>
    </location>
</feature>
<dbReference type="AlphaFoldDB" id="K1WZ63"/>
<dbReference type="PANTHER" id="PTHR35910:SF6">
    <property type="entry name" value="2EXR DOMAIN-CONTAINING PROTEIN"/>
    <property type="match status" value="1"/>
</dbReference>
<reference evidence="2 3" key="1">
    <citation type="journal article" date="2012" name="BMC Genomics">
        <title>Sequencing the genome of Marssonina brunnea reveals fungus-poplar co-evolution.</title>
        <authorList>
            <person name="Zhu S."/>
            <person name="Cao Y.-Z."/>
            <person name="Jiang C."/>
            <person name="Tan B.-Y."/>
            <person name="Wang Z."/>
            <person name="Feng S."/>
            <person name="Zhang L."/>
            <person name="Su X.-H."/>
            <person name="Brejova B."/>
            <person name="Vinar T."/>
            <person name="Xu M."/>
            <person name="Wang M.-X."/>
            <person name="Zhang S.-G."/>
            <person name="Huang M.-R."/>
            <person name="Wu R."/>
            <person name="Zhou Y."/>
        </authorList>
    </citation>
    <scope>NUCLEOTIDE SEQUENCE [LARGE SCALE GENOMIC DNA]</scope>
    <source>
        <strain evidence="2 3">MB_m1</strain>
    </source>
</reference>
<dbReference type="EMBL" id="JH921448">
    <property type="protein sequence ID" value="EKD13928.1"/>
    <property type="molecule type" value="Genomic_DNA"/>
</dbReference>
<dbReference type="PANTHER" id="PTHR35910">
    <property type="entry name" value="2EXR DOMAIN-CONTAINING PROTEIN"/>
    <property type="match status" value="1"/>
</dbReference>
<evidence type="ECO:0000259" key="1">
    <source>
        <dbReference type="Pfam" id="PF20150"/>
    </source>
</evidence>
<dbReference type="HOGENOM" id="CLU_500649_0_0_1"/>
<accession>K1WZ63</accession>
<gene>
    <name evidence="2" type="ORF">MBM_08129</name>
</gene>
<dbReference type="STRING" id="1072389.K1WZ63"/>
<name>K1WZ63_MARBU</name>
<sequence length="544" mass="61499">MRTTKTLSRSAFFLSLPPSFNLNHNLNLLPHSRPQHSSSPLPHNCSHTYTHTHKQLNQSTNRTFVQLNSDNKPSLEHPTQINSDNTPRHSIDICSSHTQLKSTPTTHQDTMSVNLSAGGAFPAELKMRARCQVPIHKHLHYEPSAHMISVSAATNTAARTCVIMVEAPVQPEPVAYLHPRAPATVQPEPVAQSWDTYVPFSDQQMKLAPATARPEPVAQTWDTYVPFSDQYKPAPQSLDVRAPATVQPEPVAQVLAPVTVQPKRWDYDEGRQWANLNLRIPRSQLAYAKSIEPFIVDNRLADIPYELLINKPESDGEVGAIFEFFPILPGELRNKIWGYAVINQLKGDRTIRIEILYNGFDGNIPRTPRIVNRSAPIPLLNTSRDARAIAMPFYEKTFTTDVPNPNYILFNHENDRVFVNTPGNFDFVLFIRSLPLDQLPRIRHMAITVKELQRHKYPSRNPRNGGVVGLISDYFPGLKTLTMIAGDARIDGPYVRKVTRHSVRAEFKRYQLGWDPSLQHVPEVNGDLLPALLARRWGVDDLPW</sequence>
<protein>
    <recommendedName>
        <fullName evidence="1">2EXR domain-containing protein</fullName>
    </recommendedName>
</protein>